<evidence type="ECO:0000256" key="1">
    <source>
        <dbReference type="ARBA" id="ARBA00004123"/>
    </source>
</evidence>
<organism evidence="8 9">
    <name type="scientific">Paxillus involutus ATCC 200175</name>
    <dbReference type="NCBI Taxonomy" id="664439"/>
    <lineage>
        <taxon>Eukaryota</taxon>
        <taxon>Fungi</taxon>
        <taxon>Dikarya</taxon>
        <taxon>Basidiomycota</taxon>
        <taxon>Agaricomycotina</taxon>
        <taxon>Agaricomycetes</taxon>
        <taxon>Agaricomycetidae</taxon>
        <taxon>Boletales</taxon>
        <taxon>Paxilineae</taxon>
        <taxon>Paxillaceae</taxon>
        <taxon>Paxillus</taxon>
    </lineage>
</organism>
<dbReference type="OrthoDB" id="412109at2759"/>
<evidence type="ECO:0000313" key="9">
    <source>
        <dbReference type="Proteomes" id="UP000053647"/>
    </source>
</evidence>
<evidence type="ECO:0000256" key="3">
    <source>
        <dbReference type="ARBA" id="ARBA00022737"/>
    </source>
</evidence>
<proteinExistence type="predicted"/>
<reference evidence="9" key="2">
    <citation type="submission" date="2015-01" db="EMBL/GenBank/DDBJ databases">
        <title>Evolutionary Origins and Diversification of the Mycorrhizal Mutualists.</title>
        <authorList>
            <consortium name="DOE Joint Genome Institute"/>
            <consortium name="Mycorrhizal Genomics Consortium"/>
            <person name="Kohler A."/>
            <person name="Kuo A."/>
            <person name="Nagy L.G."/>
            <person name="Floudas D."/>
            <person name="Copeland A."/>
            <person name="Barry K.W."/>
            <person name="Cichocki N."/>
            <person name="Veneault-Fourrey C."/>
            <person name="LaButti K."/>
            <person name="Lindquist E.A."/>
            <person name="Lipzen A."/>
            <person name="Lundell T."/>
            <person name="Morin E."/>
            <person name="Murat C."/>
            <person name="Riley R."/>
            <person name="Ohm R."/>
            <person name="Sun H."/>
            <person name="Tunlid A."/>
            <person name="Henrissat B."/>
            <person name="Grigoriev I.V."/>
            <person name="Hibbett D.S."/>
            <person name="Martin F."/>
        </authorList>
    </citation>
    <scope>NUCLEOTIDE SEQUENCE [LARGE SCALE GENOMIC DNA]</scope>
    <source>
        <strain evidence="9">ATCC 200175</strain>
    </source>
</reference>
<evidence type="ECO:0000256" key="2">
    <source>
        <dbReference type="ARBA" id="ARBA00022553"/>
    </source>
</evidence>
<dbReference type="Proteomes" id="UP000053647">
    <property type="component" value="Unassembled WGS sequence"/>
</dbReference>
<sequence>MTKLHLKRTPAEKEERARRKAYKAARRDRKRVEEEHDSSDSGGARFTGAPNSKKRRRGDTSSSYFDDEEYGPPPPPASSSYQPDYDAIRAEIEEMRFREKMSEALEDDERLDGIDSRFNDYAHIPERWGGHSRHDKHDTLDPQCMDDIEYAEWIREGMWRKKHAREYEEQAQRQAAKAAQKAREKQIKAETAQLGKAASQREERRKMEKQMRRKEEYRQFYEQRWKELLDPQAQEGQPLTFADIPWPLFTGQPLSSQRSSSDHVLTLTIEEITAEAVSAFLLSDTGNLLPTTLNSSEIKRKDRDKLKETLLRFHPDKFEGRLLRRVLAGDKDRIKEAVGQVARVLNMLMKGKSS</sequence>
<evidence type="ECO:0000256" key="4">
    <source>
        <dbReference type="ARBA" id="ARBA00023043"/>
    </source>
</evidence>
<feature type="coiled-coil region" evidence="6">
    <location>
        <begin position="164"/>
        <end position="224"/>
    </location>
</feature>
<keyword evidence="9" id="KW-1185">Reference proteome</keyword>
<dbReference type="PANTHER" id="PTHR15263">
    <property type="entry name" value="I-KAPPA-B-LIKE PROTEIN IKBL"/>
    <property type="match status" value="1"/>
</dbReference>
<dbReference type="GO" id="GO:0005634">
    <property type="term" value="C:nucleus"/>
    <property type="evidence" value="ECO:0007669"/>
    <property type="project" value="UniProtKB-SubCell"/>
</dbReference>
<feature type="region of interest" description="Disordered" evidence="7">
    <location>
        <begin position="1"/>
        <end position="88"/>
    </location>
</feature>
<keyword evidence="2" id="KW-0597">Phosphoprotein</keyword>
<dbReference type="PANTHER" id="PTHR15263:SF1">
    <property type="entry name" value="NF-KAPPA-B INHIBITOR-LIKE PROTEIN 1"/>
    <property type="match status" value="1"/>
</dbReference>
<evidence type="ECO:0000313" key="8">
    <source>
        <dbReference type="EMBL" id="KIJ05629.1"/>
    </source>
</evidence>
<dbReference type="AlphaFoldDB" id="A0A0C9SM64"/>
<reference evidence="8 9" key="1">
    <citation type="submission" date="2014-06" db="EMBL/GenBank/DDBJ databases">
        <authorList>
            <consortium name="DOE Joint Genome Institute"/>
            <person name="Kuo A."/>
            <person name="Kohler A."/>
            <person name="Nagy L.G."/>
            <person name="Floudas D."/>
            <person name="Copeland A."/>
            <person name="Barry K.W."/>
            <person name="Cichocki N."/>
            <person name="Veneault-Fourrey C."/>
            <person name="LaButti K."/>
            <person name="Lindquist E.A."/>
            <person name="Lipzen A."/>
            <person name="Lundell T."/>
            <person name="Morin E."/>
            <person name="Murat C."/>
            <person name="Sun H."/>
            <person name="Tunlid A."/>
            <person name="Henrissat B."/>
            <person name="Grigoriev I.V."/>
            <person name="Hibbett D.S."/>
            <person name="Martin F."/>
            <person name="Nordberg H.P."/>
            <person name="Cantor M.N."/>
            <person name="Hua S.X."/>
        </authorList>
    </citation>
    <scope>NUCLEOTIDE SEQUENCE [LARGE SCALE GENOMIC DNA]</scope>
    <source>
        <strain evidence="8 9">ATCC 200175</strain>
    </source>
</reference>
<keyword evidence="5" id="KW-0539">Nucleus</keyword>
<keyword evidence="3" id="KW-0677">Repeat</keyword>
<dbReference type="HOGENOM" id="CLU_074886_0_0_1"/>
<keyword evidence="6" id="KW-0175">Coiled coil</keyword>
<protein>
    <submittedName>
        <fullName evidence="8">Uncharacterized protein</fullName>
    </submittedName>
</protein>
<keyword evidence="4" id="KW-0040">ANK repeat</keyword>
<dbReference type="EMBL" id="KN820836">
    <property type="protein sequence ID" value="KIJ05629.1"/>
    <property type="molecule type" value="Genomic_DNA"/>
</dbReference>
<gene>
    <name evidence="8" type="ORF">PAXINDRAFT_141165</name>
</gene>
<dbReference type="InterPro" id="IPR038753">
    <property type="entry name" value="NFKBIL1"/>
</dbReference>
<evidence type="ECO:0000256" key="7">
    <source>
        <dbReference type="SAM" id="MobiDB-lite"/>
    </source>
</evidence>
<comment type="subcellular location">
    <subcellularLocation>
        <location evidence="1">Nucleus</location>
    </subcellularLocation>
</comment>
<feature type="compositionally biased region" description="Basic residues" evidence="7">
    <location>
        <begin position="18"/>
        <end position="29"/>
    </location>
</feature>
<name>A0A0C9SM64_PAXIN</name>
<evidence type="ECO:0000256" key="6">
    <source>
        <dbReference type="SAM" id="Coils"/>
    </source>
</evidence>
<evidence type="ECO:0000256" key="5">
    <source>
        <dbReference type="ARBA" id="ARBA00023242"/>
    </source>
</evidence>
<dbReference type="GO" id="GO:0043124">
    <property type="term" value="P:negative regulation of canonical NF-kappaB signal transduction"/>
    <property type="evidence" value="ECO:0007669"/>
    <property type="project" value="InterPro"/>
</dbReference>
<accession>A0A0C9SM64</accession>